<dbReference type="eggNOG" id="KOG1577">
    <property type="taxonomic scope" value="Eukaryota"/>
</dbReference>
<dbReference type="SUPFAM" id="SSF51430">
    <property type="entry name" value="NAD(P)-linked oxidoreductase"/>
    <property type="match status" value="1"/>
</dbReference>
<evidence type="ECO:0000256" key="2">
    <source>
        <dbReference type="PIRSR" id="PIRSR000097-2"/>
    </source>
</evidence>
<dbReference type="Pfam" id="PF00248">
    <property type="entry name" value="Aldo_ket_red"/>
    <property type="match status" value="1"/>
</dbReference>
<evidence type="ECO:0000256" key="3">
    <source>
        <dbReference type="PIRSR" id="PIRSR000097-3"/>
    </source>
</evidence>
<dbReference type="Proteomes" id="UP000008281">
    <property type="component" value="Unassembled WGS sequence"/>
</dbReference>
<dbReference type="OrthoDB" id="416253at2759"/>
<gene>
    <name evidence="5" type="ORF">CRE_14220</name>
</gene>
<feature type="active site" description="Proton donor" evidence="1">
    <location>
        <position position="52"/>
    </location>
</feature>
<dbReference type="AlphaFoldDB" id="E3N1I7"/>
<dbReference type="InterPro" id="IPR018170">
    <property type="entry name" value="Aldo/ket_reductase_CS"/>
</dbReference>
<dbReference type="Gene3D" id="3.20.20.100">
    <property type="entry name" value="NADP-dependent oxidoreductase domain"/>
    <property type="match status" value="1"/>
</dbReference>
<protein>
    <recommendedName>
        <fullName evidence="4">NADP-dependent oxidoreductase domain-containing protein</fullName>
    </recommendedName>
</protein>
<feature type="binding site" evidence="2">
    <location>
        <position position="114"/>
    </location>
    <ligand>
        <name>substrate</name>
    </ligand>
</feature>
<organism evidence="6">
    <name type="scientific">Caenorhabditis remanei</name>
    <name type="common">Caenorhabditis vulgaris</name>
    <dbReference type="NCBI Taxonomy" id="31234"/>
    <lineage>
        <taxon>Eukaryota</taxon>
        <taxon>Metazoa</taxon>
        <taxon>Ecdysozoa</taxon>
        <taxon>Nematoda</taxon>
        <taxon>Chromadorea</taxon>
        <taxon>Rhabditida</taxon>
        <taxon>Rhabditina</taxon>
        <taxon>Rhabditomorpha</taxon>
        <taxon>Rhabditoidea</taxon>
        <taxon>Rhabditidae</taxon>
        <taxon>Peloderinae</taxon>
        <taxon>Caenorhabditis</taxon>
    </lineage>
</organism>
<name>E3N1I7_CAERE</name>
<dbReference type="PROSITE" id="PS00798">
    <property type="entry name" value="ALDOKETO_REDUCTASE_1"/>
    <property type="match status" value="1"/>
</dbReference>
<feature type="domain" description="NADP-dependent oxidoreductase" evidence="4">
    <location>
        <begin position="20"/>
        <end position="300"/>
    </location>
</feature>
<dbReference type="GO" id="GO:0016491">
    <property type="term" value="F:oxidoreductase activity"/>
    <property type="evidence" value="ECO:0007669"/>
    <property type="project" value="InterPro"/>
</dbReference>
<evidence type="ECO:0000259" key="4">
    <source>
        <dbReference type="Pfam" id="PF00248"/>
    </source>
</evidence>
<dbReference type="FunFam" id="3.20.20.100:FF:000029">
    <property type="entry name" value="Aldo-keto reductase"/>
    <property type="match status" value="1"/>
</dbReference>
<proteinExistence type="predicted"/>
<keyword evidence="6" id="KW-1185">Reference proteome</keyword>
<dbReference type="PROSITE" id="PS00063">
    <property type="entry name" value="ALDOKETO_REDUCTASE_3"/>
    <property type="match status" value="1"/>
</dbReference>
<evidence type="ECO:0000313" key="5">
    <source>
        <dbReference type="EMBL" id="EFO83746.1"/>
    </source>
</evidence>
<dbReference type="PANTHER" id="PTHR11732">
    <property type="entry name" value="ALDO/KETO REDUCTASE"/>
    <property type="match status" value="1"/>
</dbReference>
<dbReference type="STRING" id="31234.E3N1I7"/>
<evidence type="ECO:0000256" key="1">
    <source>
        <dbReference type="PIRSR" id="PIRSR000097-1"/>
    </source>
</evidence>
<sequence length="325" mass="36147">MSPSTQTITLSNGVKMPVVGLGTWQSSPEEVIAAVKAAVKSGYRLIDTASGYHNEEAIGTAIKQLIEEGVIKRDDLFITTKAWTNQIAPGKLESALKESLQKLQLEYVNLYLAHMPAATNDDMSQQIASPVEDIWRQFDAVYKAGLTKAVGVSNWNNEQIGRALALGLTPVHNSQVELHLYFSQHDHVNFCKSHNVSVTSYATLGSPGRVNFKLPNGSYLNINHFRKLNWAPAPSELQDANVLSIAKKNNKTPAQVLLRYVVDRGIAIIPKSVNESRIKENFDIFDFSVSPEEIKKLEESKISQRLFAQDFMIGHPEDAFVNERQ</sequence>
<dbReference type="PRINTS" id="PR00069">
    <property type="entry name" value="ALDKETRDTASE"/>
</dbReference>
<dbReference type="InterPro" id="IPR020471">
    <property type="entry name" value="AKR"/>
</dbReference>
<reference evidence="5" key="1">
    <citation type="submission" date="2007-07" db="EMBL/GenBank/DDBJ databases">
        <title>PCAP assembly of the Caenorhabditis remanei genome.</title>
        <authorList>
            <consortium name="The Caenorhabditis remanei Sequencing Consortium"/>
            <person name="Wilson R.K."/>
        </authorList>
    </citation>
    <scope>NUCLEOTIDE SEQUENCE [LARGE SCALE GENOMIC DNA]</scope>
    <source>
        <strain evidence="5">PB4641</strain>
    </source>
</reference>
<dbReference type="EMBL" id="DS268509">
    <property type="protein sequence ID" value="EFO83746.1"/>
    <property type="molecule type" value="Genomic_DNA"/>
</dbReference>
<evidence type="ECO:0000313" key="6">
    <source>
        <dbReference type="Proteomes" id="UP000008281"/>
    </source>
</evidence>
<accession>E3N1I7</accession>
<dbReference type="InterPro" id="IPR023210">
    <property type="entry name" value="NADP_OxRdtase_dom"/>
</dbReference>
<dbReference type="InParanoid" id="E3N1I7"/>
<feature type="site" description="Lowers pKa of active site Tyr" evidence="3">
    <location>
        <position position="81"/>
    </location>
</feature>
<dbReference type="HOGENOM" id="CLU_023205_0_0_1"/>
<dbReference type="InterPro" id="IPR036812">
    <property type="entry name" value="NAD(P)_OxRdtase_dom_sf"/>
</dbReference>
<dbReference type="PIRSF" id="PIRSF000097">
    <property type="entry name" value="AKR"/>
    <property type="match status" value="1"/>
</dbReference>
<dbReference type="OMA" id="GFDACYQ"/>